<evidence type="ECO:0000256" key="2">
    <source>
        <dbReference type="ARBA" id="ARBA00023002"/>
    </source>
</evidence>
<proteinExistence type="predicted"/>
<dbReference type="GO" id="GO:0016491">
    <property type="term" value="F:oxidoreductase activity"/>
    <property type="evidence" value="ECO:0007669"/>
    <property type="project" value="UniProtKB-KW"/>
</dbReference>
<keyword evidence="2" id="KW-0560">Oxidoreductase</keyword>
<dbReference type="PANTHER" id="PTHR47706:SF5">
    <property type="entry name" value="ISOFLAVONE REDUCTASE"/>
    <property type="match status" value="1"/>
</dbReference>
<reference evidence="3 4" key="1">
    <citation type="journal article" date="2018" name="IMA Fungus">
        <title>IMA Genome-F 10: Nine draft genome sequences of Claviceps purpurea s.lat., including C. arundinis, C. humidiphila, and C. cf. spartinae, pseudomolecules for the pitch canker pathogen Fusarium circinatum, draft genome of Davidsoniella eucalypti, Grosmannia galeiformis, Quambalaria eucalypti, and Teratosphaeria destructans.</title>
        <authorList>
            <person name="Wingfield B.D."/>
            <person name="Liu M."/>
            <person name="Nguyen H.D."/>
            <person name="Lane F.A."/>
            <person name="Morgan S.W."/>
            <person name="De Vos L."/>
            <person name="Wilken P.M."/>
            <person name="Duong T.A."/>
            <person name="Aylward J."/>
            <person name="Coetzee M.P."/>
            <person name="Dadej K."/>
            <person name="De Beer Z.W."/>
            <person name="Findlay W."/>
            <person name="Havenga M."/>
            <person name="Kolarik M."/>
            <person name="Menzies J.G."/>
            <person name="Naidoo K."/>
            <person name="Pochopski O."/>
            <person name="Shoukouhi P."/>
            <person name="Santana Q.C."/>
            <person name="Seifert K.A."/>
            <person name="Soal N."/>
            <person name="Steenkamp E.T."/>
            <person name="Tatham C.T."/>
            <person name="van der Nest M.A."/>
            <person name="Wingfield M.J."/>
        </authorList>
    </citation>
    <scope>NUCLEOTIDE SEQUENCE [LARGE SCALE GENOMIC DNA]</scope>
    <source>
        <strain evidence="3">CMW44962</strain>
    </source>
</reference>
<dbReference type="SUPFAM" id="SSF51735">
    <property type="entry name" value="NAD(P)-binding Rossmann-fold domains"/>
    <property type="match status" value="1"/>
</dbReference>
<dbReference type="OrthoDB" id="419598at2759"/>
<evidence type="ECO:0000313" key="4">
    <source>
        <dbReference type="Proteomes" id="UP001138500"/>
    </source>
</evidence>
<protein>
    <submittedName>
        <fullName evidence="3">NAD(P)-binding protein</fullName>
    </submittedName>
</protein>
<keyword evidence="1" id="KW-0521">NADP</keyword>
<dbReference type="AlphaFoldDB" id="A0A9W7STW0"/>
<organism evidence="3 4">
    <name type="scientific">Teratosphaeria destructans</name>
    <dbReference type="NCBI Taxonomy" id="418781"/>
    <lineage>
        <taxon>Eukaryota</taxon>
        <taxon>Fungi</taxon>
        <taxon>Dikarya</taxon>
        <taxon>Ascomycota</taxon>
        <taxon>Pezizomycotina</taxon>
        <taxon>Dothideomycetes</taxon>
        <taxon>Dothideomycetidae</taxon>
        <taxon>Mycosphaerellales</taxon>
        <taxon>Teratosphaeriaceae</taxon>
        <taxon>Teratosphaeria</taxon>
    </lineage>
</organism>
<dbReference type="PANTHER" id="PTHR47706">
    <property type="entry name" value="NMRA-LIKE FAMILY PROTEIN"/>
    <property type="match status" value="1"/>
</dbReference>
<sequence length="330" mass="37101">MVPYPLFWIAHHQASEFYPDITVMRIAVAGTGELAQSIARCINYKTSHHAVLLSREQRPQFSKGCQVVLVDYSDMASLGFALRGIDTLISTVTGAGQIQLIHAAVFARVRRFALAEFEGLPSMRSHNDPLDRGRAAAQELLQYYAQHIQSTAFVCGIFYERFQPGGFGQSRMGLAAGVGGDGAYIMNCQTMAAEVPCYNGDHESNVGICATAIEDVARFVTHALDLPQWPPEMRMRGQRILVKDLVVLVQRLMGRDFDPLHWHNADSLRSELQLAVLNQDMERQNQLRALIATAEGQYDFEDCNLNLWFPDVRPVSFEDWFVHKWNLQGI</sequence>
<dbReference type="InterPro" id="IPR036291">
    <property type="entry name" value="NAD(P)-bd_dom_sf"/>
</dbReference>
<dbReference type="InterPro" id="IPR051609">
    <property type="entry name" value="NmrA/Isoflavone_reductase-like"/>
</dbReference>
<accession>A0A9W7STW0</accession>
<dbReference type="Gene3D" id="3.40.50.720">
    <property type="entry name" value="NAD(P)-binding Rossmann-like Domain"/>
    <property type="match status" value="1"/>
</dbReference>
<name>A0A9W7STW0_9PEZI</name>
<evidence type="ECO:0000256" key="1">
    <source>
        <dbReference type="ARBA" id="ARBA00022857"/>
    </source>
</evidence>
<dbReference type="Proteomes" id="UP001138500">
    <property type="component" value="Unassembled WGS sequence"/>
</dbReference>
<gene>
    <name evidence="3" type="ORF">Tdes44962_MAKER09271</name>
</gene>
<comment type="caution">
    <text evidence="3">The sequence shown here is derived from an EMBL/GenBank/DDBJ whole genome shotgun (WGS) entry which is preliminary data.</text>
</comment>
<keyword evidence="4" id="KW-1185">Reference proteome</keyword>
<dbReference type="EMBL" id="RIBY02001534">
    <property type="protein sequence ID" value="KAH9828526.1"/>
    <property type="molecule type" value="Genomic_DNA"/>
</dbReference>
<reference evidence="3 4" key="2">
    <citation type="journal article" date="2021" name="Curr. Genet.">
        <title>Genetic response to nitrogen starvation in the aggressive Eucalyptus foliar pathogen Teratosphaeria destructans.</title>
        <authorList>
            <person name="Havenga M."/>
            <person name="Wingfield B.D."/>
            <person name="Wingfield M.J."/>
            <person name="Dreyer L.L."/>
            <person name="Roets F."/>
            <person name="Aylward J."/>
        </authorList>
    </citation>
    <scope>NUCLEOTIDE SEQUENCE [LARGE SCALE GENOMIC DNA]</scope>
    <source>
        <strain evidence="3">CMW44962</strain>
    </source>
</reference>
<evidence type="ECO:0000313" key="3">
    <source>
        <dbReference type="EMBL" id="KAH9828526.1"/>
    </source>
</evidence>